<keyword evidence="2" id="KW-1185">Reference proteome</keyword>
<dbReference type="InterPro" id="IPR019870">
    <property type="entry name" value="Se_metab_YedF"/>
</dbReference>
<reference evidence="1 2" key="1">
    <citation type="submission" date="2020-07" db="EMBL/GenBank/DDBJ databases">
        <title>Vallitalea guaymasensis genome.</title>
        <authorList>
            <person name="Postec A."/>
        </authorList>
    </citation>
    <scope>NUCLEOTIDE SEQUENCE [LARGE SCALE GENOMIC DNA]</scope>
    <source>
        <strain evidence="1 2">Ra1766G1</strain>
    </source>
</reference>
<dbReference type="RefSeq" id="WP_212690796.1">
    <property type="nucleotide sequence ID" value="NZ_CAJXUH010000001.1"/>
</dbReference>
<dbReference type="InterPro" id="IPR003787">
    <property type="entry name" value="Sulphur_relay_DsrE/F-like"/>
</dbReference>
<name>A0A8J8SDN6_9FIRM</name>
<dbReference type="InterPro" id="IPR027396">
    <property type="entry name" value="DsrEFH-like"/>
</dbReference>
<gene>
    <name evidence="1" type="primary">yedF</name>
    <name evidence="1" type="ORF">HYG85_17735</name>
</gene>
<dbReference type="NCBIfam" id="TIGR03527">
    <property type="entry name" value="selenium_YedF"/>
    <property type="match status" value="1"/>
</dbReference>
<accession>A0A8J8SDN6</accession>
<dbReference type="SUPFAM" id="SSF75169">
    <property type="entry name" value="DsrEFH-like"/>
    <property type="match status" value="1"/>
</dbReference>
<dbReference type="Pfam" id="PF02635">
    <property type="entry name" value="DsrE"/>
    <property type="match status" value="1"/>
</dbReference>
<proteinExistence type="predicted"/>
<dbReference type="EMBL" id="CP058561">
    <property type="protein sequence ID" value="QUH30656.1"/>
    <property type="molecule type" value="Genomic_DNA"/>
</dbReference>
<dbReference type="AlphaFoldDB" id="A0A8J8SDN6"/>
<organism evidence="1 2">
    <name type="scientific">Vallitalea guaymasensis</name>
    <dbReference type="NCBI Taxonomy" id="1185412"/>
    <lineage>
        <taxon>Bacteria</taxon>
        <taxon>Bacillati</taxon>
        <taxon>Bacillota</taxon>
        <taxon>Clostridia</taxon>
        <taxon>Lachnospirales</taxon>
        <taxon>Vallitaleaceae</taxon>
        <taxon>Vallitalea</taxon>
    </lineage>
</organism>
<evidence type="ECO:0000313" key="2">
    <source>
        <dbReference type="Proteomes" id="UP000677305"/>
    </source>
</evidence>
<evidence type="ECO:0000313" key="1">
    <source>
        <dbReference type="EMBL" id="QUH30656.1"/>
    </source>
</evidence>
<dbReference type="Gene3D" id="3.40.1260.10">
    <property type="entry name" value="DsrEFH-like"/>
    <property type="match status" value="1"/>
</dbReference>
<sequence length="111" mass="12217">MEKVIVINNDVFGHGDRILGEKLMGAFLKKIWARNEKPEAILFYNAGVKLTAKGSTVLDVLTGLSESGVELLACGTCINFYELKDKMMVGRISNMEEISSTMMEAKSVITI</sequence>
<protein>
    <submittedName>
        <fullName evidence="1">Sulfurtransferase-like selenium metabolism protein YedF</fullName>
    </submittedName>
</protein>
<dbReference type="KEGG" id="vgu:HYG85_17735"/>
<dbReference type="Proteomes" id="UP000677305">
    <property type="component" value="Chromosome"/>
</dbReference>